<keyword evidence="3" id="KW-0732">Signal</keyword>
<gene>
    <name evidence="4" type="ORF">VOLCADRAFT_92032</name>
</gene>
<dbReference type="InterPro" id="IPR032675">
    <property type="entry name" value="LRR_dom_sf"/>
</dbReference>
<dbReference type="InParanoid" id="D8TYX6"/>
<sequence length="1427" mass="137670">MCALIPLTLANLFLITSLLATFNPKNYIIVRSPSPAGDIVWPPCPSAALQQLLERCTRLEALEMPAAEQSSAPEPLLSAAEQGLSRPAGAWVLQQLPVSLTHLSLTECGSLQPTSLMHLGPLTALTKLSIRGLREVELVGQAGADPGDPWDGLLPAFLPSLTGLTRLAFHPPSLNDAAAALAPLAAVPSLARLELGGCGGGGGGDCAAAPLRLHEGAWRVLAAMPSLEQLLLGYCNAAVGGAVTSSSSFSSSTPPWVSGPRAGHTYPSAAAAAAGVGLAAAAAAAASLSSWGVRSSGGGGCGWIMGLGSRRSGGGGDGGWGSGCAALGSGLYGRNQYGNHTTPEDSPVRFGAVGASGGGGEGGDGWEMGSRALGGSAAVLSPASAWGSTGGTPGVGDAAREQYECREGGDPLARPEPGGGGDGGGADGDCVTHAEIRKAAVLLAGGAGACWNAAGAVSQDGEAGGQEFCGAGGKAPLPSAPPAASAVAAVEATEVDRIPATGLSTAVAGSAASPTESLPRELSMSYSRTVAGSPPAVVLGTEGIPRSHQTPATTAAATGVATPSDHTAAAVSVEPSCVGSSSAPSSRSSYCANASRWRVPNSATSARPASEGGYSWCSSCANNDDAVVTAAGAAAAAAAAAARCRDGERTRQLPLLGTTAGIDFAADGGGGGGVQEPAVTDAMDGGDSSAVGQPLVRSGSSGGGGADAAGAASAIGAGSGVTAALEGPPPRLLPPQRAPPLTGTDLVDNGGGAASITDVGTWSRTSAGQAEAAIVTAALTAAAAYRAATLEAAAARQGSPMGGADDGMLRQSTAAAVAAAWDVAAATATTAATAATTAHFVPAAATGGGGGDGSSAAPGEHSGLDAAAPADPDADVADLYGTSLLKSTTQQPCGGGGADVSSPKIFAPVFVAPSSASTVPSQGGGGVTCEDLPPAAATATATAAVAVVAAVTLASSGSVQNSAATSLKRAGSAAADLGGYDNRGSGGSGFSLAGGGGGGAGSVLNKLHAQANGGVISFSFLRRLSLLRIGDVDVVQLASCASLQAGLLSLSMSDCTDLGEGGMKGAPPQSISKLRRLEHLSLRGLKTTFDVIIGGWTTLRELRALELGLSPAAAAAALAAGVNAGMAASAAAIGTVTVAASAPPPPPLVHVGPTGDGTLRRFSTGCGDEVGLQQGGKGSSGGGGDGDGDGDGGNDGTVGGDMVEPGQRGGPPGVGDDGGYGGGGDGGTGTTDRTCGKWPPTPAVGAATELMELQAALCESAGAAAASGGSGGGNQLPSYQAYDDDLDATVAMVAAAGGFNSDVDYDDDAGGSTYAEAMYGSGSSRRSSDTGAAICSVDFVSGGEEDEEEDELCTSICLMGSDGGFDIPTATAAGGGGGSSGGGPGLAGLQVLLQLLPKVKELYLHNLPNLTPGTVEQVAHYTLLHTA</sequence>
<feature type="compositionally biased region" description="Low complexity" evidence="2">
    <location>
        <begin position="854"/>
        <end position="871"/>
    </location>
</feature>
<feature type="region of interest" description="Disordered" evidence="2">
    <location>
        <begin position="1159"/>
        <end position="1243"/>
    </location>
</feature>
<organism evidence="5">
    <name type="scientific">Volvox carteri f. nagariensis</name>
    <dbReference type="NCBI Taxonomy" id="3068"/>
    <lineage>
        <taxon>Eukaryota</taxon>
        <taxon>Viridiplantae</taxon>
        <taxon>Chlorophyta</taxon>
        <taxon>core chlorophytes</taxon>
        <taxon>Chlorophyceae</taxon>
        <taxon>CS clade</taxon>
        <taxon>Chlamydomonadales</taxon>
        <taxon>Volvocaceae</taxon>
        <taxon>Volvox</taxon>
    </lineage>
</organism>
<dbReference type="Proteomes" id="UP000001058">
    <property type="component" value="Unassembled WGS sequence"/>
</dbReference>
<feature type="region of interest" description="Disordered" evidence="2">
    <location>
        <begin position="667"/>
        <end position="709"/>
    </location>
</feature>
<evidence type="ECO:0000256" key="3">
    <source>
        <dbReference type="SAM" id="SignalP"/>
    </source>
</evidence>
<comment type="subcellular location">
    <subcellularLocation>
        <location evidence="1">Cytoplasm</location>
        <location evidence="1">Cytoskeleton</location>
        <location evidence="1">Cilium axoneme</location>
    </subcellularLocation>
</comment>
<feature type="chain" id="PRO_5003124025" evidence="3">
    <location>
        <begin position="21"/>
        <end position="1427"/>
    </location>
</feature>
<feature type="region of interest" description="Disordered" evidence="2">
    <location>
        <begin position="721"/>
        <end position="749"/>
    </location>
</feature>
<dbReference type="Gene3D" id="3.80.10.10">
    <property type="entry name" value="Ribonuclease Inhibitor"/>
    <property type="match status" value="1"/>
</dbReference>
<feature type="compositionally biased region" description="Gly residues" evidence="2">
    <location>
        <begin position="1207"/>
        <end position="1229"/>
    </location>
</feature>
<dbReference type="STRING" id="3068.D8TYX6"/>
<dbReference type="GO" id="GO:0005930">
    <property type="term" value="C:axoneme"/>
    <property type="evidence" value="ECO:0007669"/>
    <property type="project" value="UniProtKB-SubCell"/>
</dbReference>
<protein>
    <submittedName>
        <fullName evidence="4">Uncharacterized protein</fullName>
    </submittedName>
</protein>
<dbReference type="KEGG" id="vcn:VOLCADRAFT_92032"/>
<evidence type="ECO:0000256" key="2">
    <source>
        <dbReference type="SAM" id="MobiDB-lite"/>
    </source>
</evidence>
<reference evidence="4 5" key="1">
    <citation type="journal article" date="2010" name="Science">
        <title>Genomic analysis of organismal complexity in the multicellular green alga Volvox carteri.</title>
        <authorList>
            <person name="Prochnik S.E."/>
            <person name="Umen J."/>
            <person name="Nedelcu A.M."/>
            <person name="Hallmann A."/>
            <person name="Miller S.M."/>
            <person name="Nishii I."/>
            <person name="Ferris P."/>
            <person name="Kuo A."/>
            <person name="Mitros T."/>
            <person name="Fritz-Laylin L.K."/>
            <person name="Hellsten U."/>
            <person name="Chapman J."/>
            <person name="Simakov O."/>
            <person name="Rensing S.A."/>
            <person name="Terry A."/>
            <person name="Pangilinan J."/>
            <person name="Kapitonov V."/>
            <person name="Jurka J."/>
            <person name="Salamov A."/>
            <person name="Shapiro H."/>
            <person name="Schmutz J."/>
            <person name="Grimwood J."/>
            <person name="Lindquist E."/>
            <person name="Lucas S."/>
            <person name="Grigoriev I.V."/>
            <person name="Schmitt R."/>
            <person name="Kirk D."/>
            <person name="Rokhsar D.S."/>
        </authorList>
    </citation>
    <scope>NUCLEOTIDE SEQUENCE [LARGE SCALE GENOMIC DNA]</scope>
    <source>
        <strain evidence="5">f. Nagariensis / Eve</strain>
    </source>
</reference>
<feature type="region of interest" description="Disordered" evidence="2">
    <location>
        <begin position="847"/>
        <end position="872"/>
    </location>
</feature>
<keyword evidence="5" id="KW-1185">Reference proteome</keyword>
<feature type="compositionally biased region" description="Gly residues" evidence="2">
    <location>
        <begin position="417"/>
        <end position="426"/>
    </location>
</feature>
<dbReference type="RefSeq" id="XP_002951482.1">
    <property type="nucleotide sequence ID" value="XM_002951436.1"/>
</dbReference>
<proteinExistence type="predicted"/>
<evidence type="ECO:0000256" key="1">
    <source>
        <dbReference type="ARBA" id="ARBA00004430"/>
    </source>
</evidence>
<feature type="signal peptide" evidence="3">
    <location>
        <begin position="1"/>
        <end position="20"/>
    </location>
</feature>
<dbReference type="EMBL" id="GL378345">
    <property type="protein sequence ID" value="EFJ47293.1"/>
    <property type="molecule type" value="Genomic_DNA"/>
</dbReference>
<feature type="compositionally biased region" description="Gly residues" evidence="2">
    <location>
        <begin position="1173"/>
        <end position="1185"/>
    </location>
</feature>
<evidence type="ECO:0000313" key="4">
    <source>
        <dbReference type="EMBL" id="EFJ47293.1"/>
    </source>
</evidence>
<dbReference type="GeneID" id="9615563"/>
<feature type="region of interest" description="Disordered" evidence="2">
    <location>
        <begin position="407"/>
        <end position="426"/>
    </location>
</feature>
<name>D8TYX6_VOLCA</name>
<accession>D8TYX6</accession>
<feature type="compositionally biased region" description="Pro residues" evidence="2">
    <location>
        <begin position="727"/>
        <end position="738"/>
    </location>
</feature>
<dbReference type="SUPFAM" id="SSF52047">
    <property type="entry name" value="RNI-like"/>
    <property type="match status" value="2"/>
</dbReference>
<dbReference type="OrthoDB" id="553068at2759"/>
<evidence type="ECO:0000313" key="5">
    <source>
        <dbReference type="Proteomes" id="UP000001058"/>
    </source>
</evidence>